<reference evidence="1 2" key="1">
    <citation type="submission" date="2020-01" db="EMBL/GenBank/DDBJ databases">
        <title>Complete genome of Aeromonas media MC64.</title>
        <authorList>
            <person name="Cao G."/>
            <person name="Fu J."/>
            <person name="Zhong C."/>
        </authorList>
    </citation>
    <scope>NUCLEOTIDE SEQUENCE [LARGE SCALE GENOMIC DNA]</scope>
    <source>
        <strain evidence="1 2">MC64</strain>
        <plasmid evidence="2">pmc64a</plasmid>
    </source>
</reference>
<geneLocation type="plasmid" evidence="2">
    <name>pmc64a</name>
</geneLocation>
<gene>
    <name evidence="1" type="primary">csx16</name>
    <name evidence="1" type="ORF">GWI30_22245</name>
</gene>
<dbReference type="Proteomes" id="UP000463871">
    <property type="component" value="Plasmid pMC64A"/>
</dbReference>
<dbReference type="InterPro" id="IPR013443">
    <property type="entry name" value="CRISPR-assoc_prot_Csx16"/>
</dbReference>
<dbReference type="AlphaFoldDB" id="A0AAE6SMP1"/>
<dbReference type="Pfam" id="PF09652">
    <property type="entry name" value="Cas_VVA1548"/>
    <property type="match status" value="1"/>
</dbReference>
<evidence type="ECO:0000313" key="1">
    <source>
        <dbReference type="EMBL" id="QHQ53579.1"/>
    </source>
</evidence>
<protein>
    <submittedName>
        <fullName evidence="1">CRISPR-associated protein Csx16</fullName>
    </submittedName>
</protein>
<dbReference type="NCBIfam" id="TIGR02620">
    <property type="entry name" value="cas_VVA1548"/>
    <property type="match status" value="1"/>
</dbReference>
<proteinExistence type="predicted"/>
<name>A0AAE6SMP1_AERME</name>
<evidence type="ECO:0000313" key="2">
    <source>
        <dbReference type="Proteomes" id="UP000463871"/>
    </source>
</evidence>
<keyword evidence="1" id="KW-0614">Plasmid</keyword>
<dbReference type="RefSeq" id="WP_161507924.1">
    <property type="nucleotide sequence ID" value="NZ_CAWPID010000002.1"/>
</dbReference>
<dbReference type="EMBL" id="CP047963">
    <property type="protein sequence ID" value="QHQ53579.1"/>
    <property type="molecule type" value="Genomic_DNA"/>
</dbReference>
<organism evidence="1 2">
    <name type="scientific">Aeromonas media</name>
    <dbReference type="NCBI Taxonomy" id="651"/>
    <lineage>
        <taxon>Bacteria</taxon>
        <taxon>Pseudomonadati</taxon>
        <taxon>Pseudomonadota</taxon>
        <taxon>Gammaproteobacteria</taxon>
        <taxon>Aeromonadales</taxon>
        <taxon>Aeromonadaceae</taxon>
        <taxon>Aeromonas</taxon>
    </lineage>
</organism>
<sequence>MNYLISRHPGAIEWCLSQSLVIDSMLSHLDPALICAGDLVIGTLPLPMVAEVQQRGARYLHLCVPLTPELRGMELSANQLDQLKASLVEFRVEAVDKRPTL</sequence>
<accession>A0AAE6SMP1</accession>